<dbReference type="EMBL" id="BAAATE010000004">
    <property type="protein sequence ID" value="GAA2653541.1"/>
    <property type="molecule type" value="Genomic_DNA"/>
</dbReference>
<evidence type="ECO:0000313" key="1">
    <source>
        <dbReference type="EMBL" id="GAA2653541.1"/>
    </source>
</evidence>
<comment type="caution">
    <text evidence="1">The sequence shown here is derived from an EMBL/GenBank/DDBJ whole genome shotgun (WGS) entry which is preliminary data.</text>
</comment>
<organism evidence="1 2">
    <name type="scientific">Nonomuraea recticatena</name>
    <dbReference type="NCBI Taxonomy" id="46178"/>
    <lineage>
        <taxon>Bacteria</taxon>
        <taxon>Bacillati</taxon>
        <taxon>Actinomycetota</taxon>
        <taxon>Actinomycetes</taxon>
        <taxon>Streptosporangiales</taxon>
        <taxon>Streptosporangiaceae</taxon>
        <taxon>Nonomuraea</taxon>
    </lineage>
</organism>
<evidence type="ECO:0000313" key="2">
    <source>
        <dbReference type="Proteomes" id="UP001501666"/>
    </source>
</evidence>
<keyword evidence="2" id="KW-1185">Reference proteome</keyword>
<sequence>MTFSNFFCQGQVGAGAPAEVILGRVEARTTNPYGKRPEERAAILDDLREVEPLLRATAPAEIDTRIPVDAVADRLEKLTGNPVAPGHPHKASS</sequence>
<name>A0ABP6DV68_9ACTN</name>
<proteinExistence type="predicted"/>
<dbReference type="Proteomes" id="UP001501666">
    <property type="component" value="Unassembled WGS sequence"/>
</dbReference>
<accession>A0ABP6DV68</accession>
<dbReference type="RefSeq" id="WP_346145507.1">
    <property type="nucleotide sequence ID" value="NZ_BAAATE010000004.1"/>
</dbReference>
<gene>
    <name evidence="1" type="ORF">GCM10010412_021730</name>
</gene>
<protein>
    <submittedName>
        <fullName evidence="1">Uncharacterized protein</fullName>
    </submittedName>
</protein>
<reference evidence="2" key="1">
    <citation type="journal article" date="2019" name="Int. J. Syst. Evol. Microbiol.">
        <title>The Global Catalogue of Microorganisms (GCM) 10K type strain sequencing project: providing services to taxonomists for standard genome sequencing and annotation.</title>
        <authorList>
            <consortium name="The Broad Institute Genomics Platform"/>
            <consortium name="The Broad Institute Genome Sequencing Center for Infectious Disease"/>
            <person name="Wu L."/>
            <person name="Ma J."/>
        </authorList>
    </citation>
    <scope>NUCLEOTIDE SEQUENCE [LARGE SCALE GENOMIC DNA]</scope>
    <source>
        <strain evidence="2">JCM 6835</strain>
    </source>
</reference>